<keyword evidence="1" id="KW-0812">Transmembrane</keyword>
<dbReference type="Proteomes" id="UP000679307">
    <property type="component" value="Chromosome"/>
</dbReference>
<feature type="transmembrane region" description="Helical" evidence="1">
    <location>
        <begin position="149"/>
        <end position="169"/>
    </location>
</feature>
<keyword evidence="1" id="KW-0472">Membrane</keyword>
<protein>
    <recommendedName>
        <fullName evidence="4">Sensor histidine kinase</fullName>
    </recommendedName>
</protein>
<reference evidence="2 3" key="1">
    <citation type="submission" date="2021-05" db="EMBL/GenBank/DDBJ databases">
        <title>Complete genome of Nocardioides aquaticus KCTC 9944T isolated from meromictic and hypersaline Ekho Lake, Antarctica.</title>
        <authorList>
            <person name="Hwang K."/>
            <person name="Kim K.M."/>
            <person name="Choe H."/>
        </authorList>
    </citation>
    <scope>NUCLEOTIDE SEQUENCE [LARGE SCALE GENOMIC DNA]</scope>
    <source>
        <strain evidence="2 3">KCTC 9944</strain>
    </source>
</reference>
<evidence type="ECO:0008006" key="4">
    <source>
        <dbReference type="Google" id="ProtNLM"/>
    </source>
</evidence>
<feature type="transmembrane region" description="Helical" evidence="1">
    <location>
        <begin position="50"/>
        <end position="68"/>
    </location>
</feature>
<gene>
    <name evidence="2" type="ORF">ENKNEFLB_00072</name>
</gene>
<sequence length="187" mass="20207">MSTTTAPPVAATPAGPVLRRVRGMARSWAPWWAIIVAGALWGEVPWGRELLVAYGVLLLVVAAAVLVGRRLRRREELPYGGPGQRDLFEQALTGARVHPDGEVGAWRLHLPVLRLRAREAVLAVPWVGLVVLALVAAVVVLVLTGRGEAASVPASVATVTVLGWPFLAVHLRRRRDRLDALAERLGR</sequence>
<name>A0ABX8ECG7_9ACTN</name>
<feature type="transmembrane region" description="Helical" evidence="1">
    <location>
        <begin position="120"/>
        <end position="143"/>
    </location>
</feature>
<keyword evidence="1" id="KW-1133">Transmembrane helix</keyword>
<evidence type="ECO:0000256" key="1">
    <source>
        <dbReference type="SAM" id="Phobius"/>
    </source>
</evidence>
<evidence type="ECO:0000313" key="2">
    <source>
        <dbReference type="EMBL" id="QVT77707.1"/>
    </source>
</evidence>
<dbReference type="RefSeq" id="WP_214057387.1">
    <property type="nucleotide sequence ID" value="NZ_BAAAHS010000035.1"/>
</dbReference>
<dbReference type="EMBL" id="CP075371">
    <property type="protein sequence ID" value="QVT77707.1"/>
    <property type="molecule type" value="Genomic_DNA"/>
</dbReference>
<evidence type="ECO:0000313" key="3">
    <source>
        <dbReference type="Proteomes" id="UP000679307"/>
    </source>
</evidence>
<keyword evidence="3" id="KW-1185">Reference proteome</keyword>
<feature type="transmembrane region" description="Helical" evidence="1">
    <location>
        <begin position="28"/>
        <end position="44"/>
    </location>
</feature>
<organism evidence="2 3">
    <name type="scientific">Nocardioides aquaticus</name>
    <dbReference type="NCBI Taxonomy" id="160826"/>
    <lineage>
        <taxon>Bacteria</taxon>
        <taxon>Bacillati</taxon>
        <taxon>Actinomycetota</taxon>
        <taxon>Actinomycetes</taxon>
        <taxon>Propionibacteriales</taxon>
        <taxon>Nocardioidaceae</taxon>
        <taxon>Nocardioides</taxon>
    </lineage>
</organism>
<accession>A0ABX8ECG7</accession>
<proteinExistence type="predicted"/>